<dbReference type="EMBL" id="JBFALK010000041">
    <property type="protein sequence ID" value="MEV0975039.1"/>
    <property type="molecule type" value="Genomic_DNA"/>
</dbReference>
<dbReference type="Proteomes" id="UP001551675">
    <property type="component" value="Unassembled WGS sequence"/>
</dbReference>
<keyword evidence="3" id="KW-1185">Reference proteome</keyword>
<proteinExistence type="predicted"/>
<reference evidence="2 3" key="1">
    <citation type="submission" date="2024-06" db="EMBL/GenBank/DDBJ databases">
        <title>The Natural Products Discovery Center: Release of the First 8490 Sequenced Strains for Exploring Actinobacteria Biosynthetic Diversity.</title>
        <authorList>
            <person name="Kalkreuter E."/>
            <person name="Kautsar S.A."/>
            <person name="Yang D."/>
            <person name="Bader C.D."/>
            <person name="Teijaro C.N."/>
            <person name="Fluegel L."/>
            <person name="Davis C.M."/>
            <person name="Simpson J.R."/>
            <person name="Lauterbach L."/>
            <person name="Steele A.D."/>
            <person name="Gui C."/>
            <person name="Meng S."/>
            <person name="Li G."/>
            <person name="Viehrig K."/>
            <person name="Ye F."/>
            <person name="Su P."/>
            <person name="Kiefer A.F."/>
            <person name="Nichols A."/>
            <person name="Cepeda A.J."/>
            <person name="Yan W."/>
            <person name="Fan B."/>
            <person name="Jiang Y."/>
            <person name="Adhikari A."/>
            <person name="Zheng C.-J."/>
            <person name="Schuster L."/>
            <person name="Cowan T.M."/>
            <person name="Smanski M.J."/>
            <person name="Chevrette M.G."/>
            <person name="De Carvalho L.P.S."/>
            <person name="Shen B."/>
        </authorList>
    </citation>
    <scope>NUCLEOTIDE SEQUENCE [LARGE SCALE GENOMIC DNA]</scope>
    <source>
        <strain evidence="2 3">NPDC050100</strain>
    </source>
</reference>
<evidence type="ECO:0000256" key="1">
    <source>
        <dbReference type="SAM" id="MobiDB-lite"/>
    </source>
</evidence>
<gene>
    <name evidence="2" type="ORF">AB0I59_41160</name>
</gene>
<feature type="compositionally biased region" description="Basic and acidic residues" evidence="1">
    <location>
        <begin position="1"/>
        <end position="15"/>
    </location>
</feature>
<dbReference type="Pfam" id="PF22752">
    <property type="entry name" value="DUF488-N3i"/>
    <property type="match status" value="1"/>
</dbReference>
<accession>A0ABV3GTV4</accession>
<organism evidence="2 3">
    <name type="scientific">Microtetraspora glauca</name>
    <dbReference type="NCBI Taxonomy" id="1996"/>
    <lineage>
        <taxon>Bacteria</taxon>
        <taxon>Bacillati</taxon>
        <taxon>Actinomycetota</taxon>
        <taxon>Actinomycetes</taxon>
        <taxon>Streptosporangiales</taxon>
        <taxon>Streptosporangiaceae</taxon>
        <taxon>Microtetraspora</taxon>
    </lineage>
</organism>
<dbReference type="PANTHER" id="PTHR36849">
    <property type="entry name" value="CYTOPLASMIC PROTEIN-RELATED"/>
    <property type="match status" value="1"/>
</dbReference>
<name>A0ABV3GTV4_MICGL</name>
<protein>
    <submittedName>
        <fullName evidence="2">DUF488 domain-containing protein</fullName>
    </submittedName>
</protein>
<sequence>MTEHRTRHHAQDRTQGRTRGRTQDSAHGTTRTRTRGAVDCRRIYEDASPSDGVRVLVDRVWPRGMRKEDAHVDEWLKDVAPSTELRRWYGHEPSRFPEFRRRYLAELREPDRRRAAEHLRDLAGHGGLTLLTATRDIGHSQAAVLAEWLAEGQ</sequence>
<feature type="region of interest" description="Disordered" evidence="1">
    <location>
        <begin position="1"/>
        <end position="37"/>
    </location>
</feature>
<dbReference type="PANTHER" id="PTHR36849:SF1">
    <property type="entry name" value="CYTOPLASMIC PROTEIN"/>
    <property type="match status" value="1"/>
</dbReference>
<evidence type="ECO:0000313" key="3">
    <source>
        <dbReference type="Proteomes" id="UP001551675"/>
    </source>
</evidence>
<dbReference type="InterPro" id="IPR052552">
    <property type="entry name" value="YeaO-like"/>
</dbReference>
<dbReference type="RefSeq" id="WP_358142303.1">
    <property type="nucleotide sequence ID" value="NZ_JBFALK010000041.1"/>
</dbReference>
<evidence type="ECO:0000313" key="2">
    <source>
        <dbReference type="EMBL" id="MEV0975039.1"/>
    </source>
</evidence>
<comment type="caution">
    <text evidence="2">The sequence shown here is derived from an EMBL/GenBank/DDBJ whole genome shotgun (WGS) entry which is preliminary data.</text>
</comment>